<gene>
    <name evidence="1" type="ORF">SAMN05661044_04984</name>
</gene>
<accession>A0A1H7XT61</accession>
<dbReference type="EMBL" id="FOAF01000011">
    <property type="protein sequence ID" value="SEM36921.1"/>
    <property type="molecule type" value="Genomic_DNA"/>
</dbReference>
<sequence>MTKRYAILLFILTTVLLQGSVLAQGLNAKVQILSPQVQSTNKRAFDVLKQSITDFLNNKKWSEGNIMPEERIDCSFVITVKEWDGSSNFKAEAQIISTRPVFNSAYNSPILSVSDRNFDFTYNEGEPLDFSDQQYINNLTSLLAYYAYIIVGMDADSFSEDGGSAYYAKAQNIVNNAQSSNFSGWKSIESLSNRFWLANNMQDKNFEPLRNFSYKYHLTVLDKMADNQSLSRRSIIDLLPLLKQVDRMAQGAMYNQLFYTAKSDELVGILSGLSGPDRIKAINLLSEADPANINKYESLKSL</sequence>
<evidence type="ECO:0008006" key="3">
    <source>
        <dbReference type="Google" id="ProtNLM"/>
    </source>
</evidence>
<dbReference type="STRING" id="407022.SAMN05661044_04984"/>
<dbReference type="InterPro" id="IPR032274">
    <property type="entry name" value="DUF4835"/>
</dbReference>
<dbReference type="Pfam" id="PF16119">
    <property type="entry name" value="DUF4835"/>
    <property type="match status" value="1"/>
</dbReference>
<evidence type="ECO:0000313" key="1">
    <source>
        <dbReference type="EMBL" id="SEM36921.1"/>
    </source>
</evidence>
<reference evidence="2" key="1">
    <citation type="submission" date="2016-10" db="EMBL/GenBank/DDBJ databases">
        <authorList>
            <person name="Varghese N."/>
            <person name="Submissions S."/>
        </authorList>
    </citation>
    <scope>NUCLEOTIDE SEQUENCE [LARGE SCALE GENOMIC DNA]</scope>
    <source>
        <strain evidence="2">DSM 18733</strain>
    </source>
</reference>
<proteinExistence type="predicted"/>
<evidence type="ECO:0000313" key="2">
    <source>
        <dbReference type="Proteomes" id="UP000199421"/>
    </source>
</evidence>
<name>A0A1H7XT61_OLID1</name>
<protein>
    <recommendedName>
        <fullName evidence="3">DUF4835 domain-containing protein</fullName>
    </recommendedName>
</protein>
<organism evidence="1 2">
    <name type="scientific">Olivibacter domesticus</name>
    <name type="common">Pseudosphingobacterium domesticum</name>
    <dbReference type="NCBI Taxonomy" id="407022"/>
    <lineage>
        <taxon>Bacteria</taxon>
        <taxon>Pseudomonadati</taxon>
        <taxon>Bacteroidota</taxon>
        <taxon>Sphingobacteriia</taxon>
        <taxon>Sphingobacteriales</taxon>
        <taxon>Sphingobacteriaceae</taxon>
        <taxon>Olivibacter</taxon>
    </lineage>
</organism>
<dbReference type="Proteomes" id="UP000199421">
    <property type="component" value="Unassembled WGS sequence"/>
</dbReference>
<dbReference type="AlphaFoldDB" id="A0A1H7XT61"/>
<keyword evidence="2" id="KW-1185">Reference proteome</keyword>
<dbReference type="RefSeq" id="WP_093330885.1">
    <property type="nucleotide sequence ID" value="NZ_FOAF01000011.1"/>
</dbReference>
<dbReference type="OrthoDB" id="9773381at2"/>